<dbReference type="SUPFAM" id="SSF81296">
    <property type="entry name" value="E set domains"/>
    <property type="match status" value="1"/>
</dbReference>
<dbReference type="RefSeq" id="WP_093029363.1">
    <property type="nucleotide sequence ID" value="NZ_FNNZ01000004.1"/>
</dbReference>
<evidence type="ECO:0000313" key="2">
    <source>
        <dbReference type="EMBL" id="SDW47905.1"/>
    </source>
</evidence>
<accession>A0A1H2TVI1</accession>
<dbReference type="STRING" id="1058.SAMN05421783_104191"/>
<dbReference type="InterPro" id="IPR013783">
    <property type="entry name" value="Ig-like_fold"/>
</dbReference>
<dbReference type="OrthoDB" id="9795530at2"/>
<protein>
    <submittedName>
        <fullName evidence="2">Sulfur compound chelating protein SoxZ</fullName>
    </submittedName>
</protein>
<dbReference type="Proteomes" id="UP000198816">
    <property type="component" value="Unassembled WGS sequence"/>
</dbReference>
<gene>
    <name evidence="2" type="ORF">SAMN05421783_104191</name>
</gene>
<sequence>MADPIRIRAKSNGGITEVMVLMPHPMETGLGLDASGTGRRAHYISDVEIKLGDRTVLRARLSIAVSKDPLISFRFKGGESGDRISVTWTDNFGDRGTGSASIV</sequence>
<evidence type="ECO:0000259" key="1">
    <source>
        <dbReference type="Pfam" id="PF08770"/>
    </source>
</evidence>
<name>A0A1H2TVI1_THIRO</name>
<organism evidence="2 3">
    <name type="scientific">Thiocapsa roseopersicina</name>
    <dbReference type="NCBI Taxonomy" id="1058"/>
    <lineage>
        <taxon>Bacteria</taxon>
        <taxon>Pseudomonadati</taxon>
        <taxon>Pseudomonadota</taxon>
        <taxon>Gammaproteobacteria</taxon>
        <taxon>Chromatiales</taxon>
        <taxon>Chromatiaceae</taxon>
        <taxon>Thiocapsa</taxon>
    </lineage>
</organism>
<dbReference type="AlphaFoldDB" id="A0A1H2TVI1"/>
<reference evidence="3" key="1">
    <citation type="submission" date="2016-10" db="EMBL/GenBank/DDBJ databases">
        <authorList>
            <person name="Varghese N."/>
            <person name="Submissions S."/>
        </authorList>
    </citation>
    <scope>NUCLEOTIDE SEQUENCE [LARGE SCALE GENOMIC DNA]</scope>
    <source>
        <strain evidence="3">DSM 217</strain>
    </source>
</reference>
<keyword evidence="3" id="KW-1185">Reference proteome</keyword>
<dbReference type="Gene3D" id="2.60.40.10">
    <property type="entry name" value="Immunoglobulins"/>
    <property type="match status" value="1"/>
</dbReference>
<evidence type="ECO:0000313" key="3">
    <source>
        <dbReference type="Proteomes" id="UP000198816"/>
    </source>
</evidence>
<dbReference type="NCBIfam" id="TIGR04490">
    <property type="entry name" value="SoxZ_true"/>
    <property type="match status" value="1"/>
</dbReference>
<proteinExistence type="predicted"/>
<dbReference type="InterPro" id="IPR014756">
    <property type="entry name" value="Ig_E-set"/>
</dbReference>
<feature type="domain" description="Sulphur oxidation protein SoxZ" evidence="1">
    <location>
        <begin position="7"/>
        <end position="100"/>
    </location>
</feature>
<dbReference type="InterPro" id="IPR030995">
    <property type="entry name" value="SoxZ"/>
</dbReference>
<dbReference type="Pfam" id="PF08770">
    <property type="entry name" value="SoxZ"/>
    <property type="match status" value="1"/>
</dbReference>
<dbReference type="EMBL" id="FNNZ01000004">
    <property type="protein sequence ID" value="SDW47905.1"/>
    <property type="molecule type" value="Genomic_DNA"/>
</dbReference>
<dbReference type="InterPro" id="IPR014880">
    <property type="entry name" value="SoxZ_dom"/>
</dbReference>